<dbReference type="SUPFAM" id="SSF55729">
    <property type="entry name" value="Acyl-CoA N-acyltransferases (Nat)"/>
    <property type="match status" value="1"/>
</dbReference>
<evidence type="ECO:0000313" key="3">
    <source>
        <dbReference type="EMBL" id="SPF77049.1"/>
    </source>
</evidence>
<dbReference type="GO" id="GO:0016747">
    <property type="term" value="F:acyltransferase activity, transferring groups other than amino-acyl groups"/>
    <property type="evidence" value="ECO:0007669"/>
    <property type="project" value="InterPro"/>
</dbReference>
<dbReference type="InterPro" id="IPR051531">
    <property type="entry name" value="N-acetyltransferase"/>
</dbReference>
<protein>
    <recommendedName>
        <fullName evidence="2">N-acetyltransferase domain-containing protein</fullName>
    </recommendedName>
</protein>
<feature type="region of interest" description="Disordered" evidence="1">
    <location>
        <begin position="164"/>
        <end position="187"/>
    </location>
</feature>
<dbReference type="EMBL" id="OMOI01000001">
    <property type="protein sequence ID" value="SPF77049.1"/>
    <property type="molecule type" value="Genomic_DNA"/>
</dbReference>
<dbReference type="Pfam" id="PF13302">
    <property type="entry name" value="Acetyltransf_3"/>
    <property type="match status" value="1"/>
</dbReference>
<feature type="domain" description="N-acetyltransferase" evidence="2">
    <location>
        <begin position="13"/>
        <end position="187"/>
    </location>
</feature>
<organism evidence="3 4">
    <name type="scientific">Aliiroseovarius pelagivivens</name>
    <dbReference type="NCBI Taxonomy" id="1639690"/>
    <lineage>
        <taxon>Bacteria</taxon>
        <taxon>Pseudomonadati</taxon>
        <taxon>Pseudomonadota</taxon>
        <taxon>Alphaproteobacteria</taxon>
        <taxon>Rhodobacterales</taxon>
        <taxon>Paracoccaceae</taxon>
        <taxon>Aliiroseovarius</taxon>
    </lineage>
</organism>
<dbReference type="Gene3D" id="3.40.630.30">
    <property type="match status" value="1"/>
</dbReference>
<dbReference type="OrthoDB" id="6293260at2"/>
<keyword evidence="4" id="KW-1185">Reference proteome</keyword>
<dbReference type="InterPro" id="IPR016181">
    <property type="entry name" value="Acyl_CoA_acyltransferase"/>
</dbReference>
<dbReference type="RefSeq" id="WP_108857009.1">
    <property type="nucleotide sequence ID" value="NZ_OMOI01000001.1"/>
</dbReference>
<dbReference type="AlphaFoldDB" id="A0A2R8AME2"/>
<name>A0A2R8AME2_9RHOB</name>
<dbReference type="Proteomes" id="UP000244911">
    <property type="component" value="Unassembled WGS sequence"/>
</dbReference>
<dbReference type="InterPro" id="IPR000182">
    <property type="entry name" value="GNAT_dom"/>
</dbReference>
<dbReference type="PROSITE" id="PS51186">
    <property type="entry name" value="GNAT"/>
    <property type="match status" value="1"/>
</dbReference>
<evidence type="ECO:0000256" key="1">
    <source>
        <dbReference type="SAM" id="MobiDB-lite"/>
    </source>
</evidence>
<accession>A0A2R8AME2</accession>
<evidence type="ECO:0000313" key="4">
    <source>
        <dbReference type="Proteomes" id="UP000244911"/>
    </source>
</evidence>
<dbReference type="PANTHER" id="PTHR43792">
    <property type="entry name" value="GNAT FAMILY, PUTATIVE (AFU_ORTHOLOGUE AFUA_3G00765)-RELATED-RELATED"/>
    <property type="match status" value="1"/>
</dbReference>
<reference evidence="3 4" key="1">
    <citation type="submission" date="2018-03" db="EMBL/GenBank/DDBJ databases">
        <authorList>
            <person name="Keele B.F."/>
        </authorList>
    </citation>
    <scope>NUCLEOTIDE SEQUENCE [LARGE SCALE GENOMIC DNA]</scope>
    <source>
        <strain evidence="3 4">CECT 8811</strain>
    </source>
</reference>
<dbReference type="PANTHER" id="PTHR43792:SF1">
    <property type="entry name" value="N-ACETYLTRANSFERASE DOMAIN-CONTAINING PROTEIN"/>
    <property type="match status" value="1"/>
</dbReference>
<evidence type="ECO:0000259" key="2">
    <source>
        <dbReference type="PROSITE" id="PS51186"/>
    </source>
</evidence>
<gene>
    <name evidence="3" type="ORF">ALP8811_02071</name>
</gene>
<proteinExistence type="predicted"/>
<sequence length="187" mass="20855">MKLPFDHITTPRLVLRPPEAGDWDAFRDFLMDSPRAEFVGGGPGSDNTRRTVWRAFGHAVGHWVLKDYGPFILVDKSNSQPIGWVGPWCPEGWPEPEIAWSIWSDAHEGKGFAHEAAVAALDWAYTNTDIQSFVSYVDRDNAPSAALAKRLGCVIDADAPRFEDEDDSYDVWRHPAPDTDGNPEAYA</sequence>